<evidence type="ECO:0000256" key="11">
    <source>
        <dbReference type="RuleBase" id="RU361175"/>
    </source>
</evidence>
<feature type="binding site" evidence="10">
    <location>
        <position position="170"/>
    </location>
    <ligand>
        <name>substrate</name>
    </ligand>
</feature>
<dbReference type="SUPFAM" id="SSF51445">
    <property type="entry name" value="(Trans)glycosidases"/>
    <property type="match status" value="1"/>
</dbReference>
<keyword evidence="6" id="KW-0119">Carbohydrate metabolism</keyword>
<dbReference type="GO" id="GO:0008422">
    <property type="term" value="F:beta-glucosidase activity"/>
    <property type="evidence" value="ECO:0007669"/>
    <property type="project" value="UniProtKB-EC"/>
</dbReference>
<evidence type="ECO:0000256" key="10">
    <source>
        <dbReference type="PIRSR" id="PIRSR617736-2"/>
    </source>
</evidence>
<evidence type="ECO:0000256" key="3">
    <source>
        <dbReference type="ARBA" id="ARBA00012744"/>
    </source>
</evidence>
<dbReference type="PROSITE" id="PS00653">
    <property type="entry name" value="GLYCOSYL_HYDROL_F1_2"/>
    <property type="match status" value="1"/>
</dbReference>
<dbReference type="EC" id="3.2.1.21" evidence="3 11"/>
<sequence length="459" mass="52316">MQGQSDTNKFPHDFVWGTATSSYQIEGGVSEGGRGETIWDIFSHTPGKVHNNQNGDIACDHYHRFKEDVALLKALGVTAYRFSIAWSRIQPTGRGKPNKEGLEFYNALIDELIENGIEPWITLYHWDLPLELHTDFNGWLNPEIADFFALYADICFENFGDRVKHWITINEAWVISLCGYGSGVFAPGIQSKTAPFIAGHNLLRAHGRAASLYRTKYQTPQKGVIGMTNNCDWREPATADEADIQAAQRANEFFLGWFADPIYFGKYPDCMRMRLGKRLPEFSAEESAMIKNSSDFFGLNHYSTELVSELKKPSHNTEYSIFNECGVKLSSDPSWKKTAMGWNIVPQGLEKLLCWIDGRYNQPEIYITENGCATEDTDKDASLNDQSRIDYLNGYLQSCRSSISKGVKLRGYFLWSLMDNFEWAHGYEKQFGIHHVDYKTLERTPKKSAEWYKAIISLS</sequence>
<feature type="active site" description="Nucleophile" evidence="9">
    <location>
        <position position="369"/>
    </location>
</feature>
<keyword evidence="8" id="KW-0624">Polysaccharide degradation</keyword>
<keyword evidence="5" id="KW-0136">Cellulose degradation</keyword>
<evidence type="ECO:0000256" key="9">
    <source>
        <dbReference type="PIRSR" id="PIRSR617736-1"/>
    </source>
</evidence>
<name>A0A2N1PKY8_9BACT</name>
<evidence type="ECO:0000313" key="12">
    <source>
        <dbReference type="EMBL" id="PKK89023.1"/>
    </source>
</evidence>
<reference evidence="12 13" key="1">
    <citation type="journal article" date="2017" name="ISME J.">
        <title>Potential for microbial H2 and metal transformations associated with novel bacteria and archaea in deep terrestrial subsurface sediments.</title>
        <authorList>
            <person name="Hernsdorf A.W."/>
            <person name="Amano Y."/>
            <person name="Miyakawa K."/>
            <person name="Ise K."/>
            <person name="Suzuki Y."/>
            <person name="Anantharaman K."/>
            <person name="Probst A."/>
            <person name="Burstein D."/>
            <person name="Thomas B.C."/>
            <person name="Banfield J.F."/>
        </authorList>
    </citation>
    <scope>NUCLEOTIDE SEQUENCE [LARGE SCALE GENOMIC DNA]</scope>
    <source>
        <strain evidence="12">HGW-Wallbacteria-1</strain>
    </source>
</reference>
<accession>A0A2N1PKY8</accession>
<dbReference type="PANTHER" id="PTHR10353">
    <property type="entry name" value="GLYCOSYL HYDROLASE"/>
    <property type="match status" value="1"/>
</dbReference>
<evidence type="ECO:0000256" key="7">
    <source>
        <dbReference type="ARBA" id="ARBA00023295"/>
    </source>
</evidence>
<dbReference type="FunFam" id="3.20.20.80:FF:000011">
    <property type="entry name" value="Cytosolic beta-glucosidase"/>
    <property type="match status" value="1"/>
</dbReference>
<evidence type="ECO:0000256" key="1">
    <source>
        <dbReference type="ARBA" id="ARBA00000448"/>
    </source>
</evidence>
<feature type="binding site" evidence="10">
    <location>
        <begin position="422"/>
        <end position="423"/>
    </location>
    <ligand>
        <name>substrate</name>
    </ligand>
</feature>
<keyword evidence="4 11" id="KW-0378">Hydrolase</keyword>
<evidence type="ECO:0000256" key="2">
    <source>
        <dbReference type="ARBA" id="ARBA00010838"/>
    </source>
</evidence>
<proteinExistence type="inferred from homology"/>
<evidence type="ECO:0000313" key="13">
    <source>
        <dbReference type="Proteomes" id="UP000233256"/>
    </source>
</evidence>
<dbReference type="InterPro" id="IPR001360">
    <property type="entry name" value="Glyco_hydro_1"/>
</dbReference>
<protein>
    <recommendedName>
        <fullName evidence="3 11">Beta-glucosidase</fullName>
        <ecNumber evidence="3 11">3.2.1.21</ecNumber>
    </recommendedName>
</protein>
<gene>
    <name evidence="12" type="ORF">CVV64_16180</name>
</gene>
<comment type="similarity">
    <text evidence="2 11">Belongs to the glycosyl hydrolase 1 family.</text>
</comment>
<organism evidence="12 13">
    <name type="scientific">Candidatus Wallbacteria bacterium HGW-Wallbacteria-1</name>
    <dbReference type="NCBI Taxonomy" id="2013854"/>
    <lineage>
        <taxon>Bacteria</taxon>
        <taxon>Candidatus Walliibacteriota</taxon>
    </lineage>
</organism>
<dbReference type="EMBL" id="PGXC01000027">
    <property type="protein sequence ID" value="PKK89023.1"/>
    <property type="molecule type" value="Genomic_DNA"/>
</dbReference>
<dbReference type="Pfam" id="PF00232">
    <property type="entry name" value="Glyco_hydro_1"/>
    <property type="match status" value="1"/>
</dbReference>
<dbReference type="InterPro" id="IPR033132">
    <property type="entry name" value="GH_1_N_CS"/>
</dbReference>
<dbReference type="InterPro" id="IPR017853">
    <property type="entry name" value="GH"/>
</dbReference>
<dbReference type="Proteomes" id="UP000233256">
    <property type="component" value="Unassembled WGS sequence"/>
</dbReference>
<dbReference type="AlphaFoldDB" id="A0A2N1PKY8"/>
<dbReference type="PRINTS" id="PR00131">
    <property type="entry name" value="GLHYDRLASE1"/>
</dbReference>
<comment type="caution">
    <text evidence="12">The sequence shown here is derived from an EMBL/GenBank/DDBJ whole genome shotgun (WGS) entry which is preliminary data.</text>
</comment>
<dbReference type="GO" id="GO:0030245">
    <property type="term" value="P:cellulose catabolic process"/>
    <property type="evidence" value="ECO:0007669"/>
    <property type="project" value="UniProtKB-KW"/>
</dbReference>
<feature type="binding site" evidence="10">
    <location>
        <position position="415"/>
    </location>
    <ligand>
        <name>substrate</name>
    </ligand>
</feature>
<dbReference type="PANTHER" id="PTHR10353:SF36">
    <property type="entry name" value="LP05116P"/>
    <property type="match status" value="1"/>
</dbReference>
<keyword evidence="7 11" id="KW-0326">Glycosidase</keyword>
<feature type="active site" description="Proton donor" evidence="9">
    <location>
        <position position="171"/>
    </location>
</feature>
<evidence type="ECO:0000256" key="8">
    <source>
        <dbReference type="ARBA" id="ARBA00023326"/>
    </source>
</evidence>
<dbReference type="InterPro" id="IPR017736">
    <property type="entry name" value="Glyco_hydro_1_beta-glucosidase"/>
</dbReference>
<dbReference type="NCBIfam" id="TIGR03356">
    <property type="entry name" value="BGL"/>
    <property type="match status" value="1"/>
</dbReference>
<feature type="binding site" evidence="10">
    <location>
        <position position="125"/>
    </location>
    <ligand>
        <name>substrate</name>
    </ligand>
</feature>
<evidence type="ECO:0000256" key="4">
    <source>
        <dbReference type="ARBA" id="ARBA00022801"/>
    </source>
</evidence>
<evidence type="ECO:0000256" key="5">
    <source>
        <dbReference type="ARBA" id="ARBA00023001"/>
    </source>
</evidence>
<evidence type="ECO:0000256" key="6">
    <source>
        <dbReference type="ARBA" id="ARBA00023277"/>
    </source>
</evidence>
<feature type="binding site" evidence="10">
    <location>
        <position position="24"/>
    </location>
    <ligand>
        <name>substrate</name>
    </ligand>
</feature>
<dbReference type="Gene3D" id="3.20.20.80">
    <property type="entry name" value="Glycosidases"/>
    <property type="match status" value="1"/>
</dbReference>
<comment type="catalytic activity">
    <reaction evidence="1 11">
        <text>Hydrolysis of terminal, non-reducing beta-D-glucosyl residues with release of beta-D-glucose.</text>
        <dbReference type="EC" id="3.2.1.21"/>
    </reaction>
</comment>
<feature type="binding site" evidence="10">
    <location>
        <position position="302"/>
    </location>
    <ligand>
        <name>substrate</name>
    </ligand>
</feature>